<dbReference type="SUPFAM" id="SSF52540">
    <property type="entry name" value="P-loop containing nucleoside triphosphate hydrolases"/>
    <property type="match status" value="1"/>
</dbReference>
<dbReference type="PANTHER" id="PTHR11472:SF34">
    <property type="entry name" value="REGULATOR OF TELOMERE ELONGATION HELICASE 1"/>
    <property type="match status" value="1"/>
</dbReference>
<proteinExistence type="predicted"/>
<dbReference type="GO" id="GO:0006139">
    <property type="term" value="P:nucleobase-containing compound metabolic process"/>
    <property type="evidence" value="ECO:0007669"/>
    <property type="project" value="InterPro"/>
</dbReference>
<evidence type="ECO:0008006" key="4">
    <source>
        <dbReference type="Google" id="ProtNLM"/>
    </source>
</evidence>
<dbReference type="Pfam" id="PF13307">
    <property type="entry name" value="Helicase_C_2"/>
    <property type="match status" value="1"/>
</dbReference>
<evidence type="ECO:0000259" key="1">
    <source>
        <dbReference type="SMART" id="SM00487"/>
    </source>
</evidence>
<evidence type="ECO:0000259" key="2">
    <source>
        <dbReference type="SMART" id="SM00491"/>
    </source>
</evidence>
<feature type="domain" description="ATP-dependent helicase C-terminal" evidence="2">
    <location>
        <begin position="376"/>
        <end position="495"/>
    </location>
</feature>
<protein>
    <recommendedName>
        <fullName evidence="4">Helicase ATP-binding domain-containing protein</fullName>
    </recommendedName>
</protein>
<organism evidence="3">
    <name type="scientific">marine sediment metagenome</name>
    <dbReference type="NCBI Taxonomy" id="412755"/>
    <lineage>
        <taxon>unclassified sequences</taxon>
        <taxon>metagenomes</taxon>
        <taxon>ecological metagenomes</taxon>
    </lineage>
</organism>
<dbReference type="InterPro" id="IPR006555">
    <property type="entry name" value="ATP-dep_Helicase_C"/>
</dbReference>
<evidence type="ECO:0000313" key="3">
    <source>
        <dbReference type="EMBL" id="KKL66373.1"/>
    </source>
</evidence>
<sequence length="554" mass="63146">MMIAERTLGLEPIDLGLPVKYHDWRPGQESALLDVAECDERFHALAMPTGWGKSVFYVASARMLGLRCCVLTSTKALQDQLLDDFGPMGMVDVRGRGNYECCLGGGYTCDEGRHARCPRQKSSKCPYRYAYNAACQSDLVVTNYSYWIYQNLYGEGLGNFDLLVCDEAHDAPEEICSAVAVRFTTKEIYGLLSSEFPKTRDDMDTCIKWAYPLIKTTEDGIEEANAAMSASSRPAKKLVRELADWRNLLGKLKTVASATGDWAIQDHKYGVSITPLWPSVFAEQVLFRGIPKIFMTSATIRPKTLELMGVSKKQSSFREYPAIFDPRHSPVFFMKTNRIRVDRNITNGQRQIWMNWIDWIIRDRLDRKGIVHSVSYKARDYIMEHSEYRELMVTHTTATAIPVVKSFMAAEPPLILVSPSVTTGWDFKYDLCRYQILTKCPWPNLGDKVLILRMESDPEYAMYIMAQQIVQAFGRANRAEDDFCENFLTDWGFARFASRKCPQVIRDLFPAGFWNLLSWMDRIPVPPILEEPQPTGASIIERMLNNTADDDVPF</sequence>
<comment type="caution">
    <text evidence="3">The sequence shown here is derived from an EMBL/GenBank/DDBJ whole genome shotgun (WGS) entry which is preliminary data.</text>
</comment>
<dbReference type="InterPro" id="IPR027417">
    <property type="entry name" value="P-loop_NTPase"/>
</dbReference>
<dbReference type="AlphaFoldDB" id="A0A0F9DWZ2"/>
<dbReference type="GO" id="GO:0005524">
    <property type="term" value="F:ATP binding"/>
    <property type="evidence" value="ECO:0007669"/>
    <property type="project" value="InterPro"/>
</dbReference>
<feature type="domain" description="Helicase ATP-binding" evidence="1">
    <location>
        <begin position="20"/>
        <end position="332"/>
    </location>
</feature>
<dbReference type="InterPro" id="IPR006935">
    <property type="entry name" value="Helicase/UvrB_N"/>
</dbReference>
<name>A0A0F9DWZ2_9ZZZZ</name>
<dbReference type="GO" id="GO:0003678">
    <property type="term" value="F:DNA helicase activity"/>
    <property type="evidence" value="ECO:0007669"/>
    <property type="project" value="TreeGrafter"/>
</dbReference>
<dbReference type="GO" id="GO:0003677">
    <property type="term" value="F:DNA binding"/>
    <property type="evidence" value="ECO:0007669"/>
    <property type="project" value="InterPro"/>
</dbReference>
<dbReference type="SMART" id="SM00491">
    <property type="entry name" value="HELICc2"/>
    <property type="match status" value="1"/>
</dbReference>
<dbReference type="PANTHER" id="PTHR11472">
    <property type="entry name" value="DNA REPAIR DEAD HELICASE RAD3/XP-D SUBFAMILY MEMBER"/>
    <property type="match status" value="1"/>
</dbReference>
<gene>
    <name evidence="3" type="ORF">LCGC14_2145630</name>
</gene>
<dbReference type="Gene3D" id="3.40.50.300">
    <property type="entry name" value="P-loop containing nucleotide triphosphate hydrolases"/>
    <property type="match status" value="3"/>
</dbReference>
<dbReference type="EMBL" id="LAZR01027228">
    <property type="protein sequence ID" value="KKL66373.1"/>
    <property type="molecule type" value="Genomic_DNA"/>
</dbReference>
<dbReference type="InterPro" id="IPR014001">
    <property type="entry name" value="Helicase_ATP-bd"/>
</dbReference>
<dbReference type="Pfam" id="PF04851">
    <property type="entry name" value="ResIII"/>
    <property type="match status" value="1"/>
</dbReference>
<reference evidence="3" key="1">
    <citation type="journal article" date="2015" name="Nature">
        <title>Complex archaea that bridge the gap between prokaryotes and eukaryotes.</title>
        <authorList>
            <person name="Spang A."/>
            <person name="Saw J.H."/>
            <person name="Jorgensen S.L."/>
            <person name="Zaremba-Niedzwiedzka K."/>
            <person name="Martijn J."/>
            <person name="Lind A.E."/>
            <person name="van Eijk R."/>
            <person name="Schleper C."/>
            <person name="Guy L."/>
            <person name="Ettema T.J."/>
        </authorList>
    </citation>
    <scope>NUCLEOTIDE SEQUENCE</scope>
</reference>
<dbReference type="InterPro" id="IPR045028">
    <property type="entry name" value="DinG/Rad3-like"/>
</dbReference>
<accession>A0A0F9DWZ2</accession>
<dbReference type="SMART" id="SM00487">
    <property type="entry name" value="DEXDc"/>
    <property type="match status" value="1"/>
</dbReference>
<dbReference type="GO" id="GO:0016818">
    <property type="term" value="F:hydrolase activity, acting on acid anhydrides, in phosphorus-containing anhydrides"/>
    <property type="evidence" value="ECO:0007669"/>
    <property type="project" value="InterPro"/>
</dbReference>